<feature type="domain" description="DUF1023" evidence="1">
    <location>
        <begin position="129"/>
        <end position="305"/>
    </location>
</feature>
<dbReference type="Pfam" id="PF06259">
    <property type="entry name" value="Abhydrolase_8"/>
    <property type="match status" value="1"/>
</dbReference>
<dbReference type="EMBL" id="BOON01000001">
    <property type="protein sequence ID" value="GII20523.1"/>
    <property type="molecule type" value="Genomic_DNA"/>
</dbReference>
<evidence type="ECO:0000313" key="3">
    <source>
        <dbReference type="Proteomes" id="UP000599074"/>
    </source>
</evidence>
<comment type="caution">
    <text evidence="2">The sequence shown here is derived from an EMBL/GenBank/DDBJ whole genome shotgun (WGS) entry which is preliminary data.</text>
</comment>
<dbReference type="RefSeq" id="WP_203935357.1">
    <property type="nucleotide sequence ID" value="NZ_BOON01000001.1"/>
</dbReference>
<accession>A0A8J3X124</accession>
<sequence>MRVPGDPRRLMLRLTREVATTALAVVVGFSGWVFGPAEPAAAAAGGTVPGLAAWRADRSAGQPLPDPLRAPPERIAHFFAHLDPGRRGALADRYPEIVGNLDGVPLDLRFQVNTRRSAWSPERHLIQYDRRGNGHVAEVIGDLATADRIAVVVPGLSNRLANFDRGCAGRERRAPAWQARQLYQQMRSLDGTARVAVVAWLGYDPPDGIGREAVREERARLGAAALSRFVDGLGVYRPSAAVTVVGHSYGSVVAGLAAPSLGRRVGDIVALGSPGMGVERAAELRTRARVWAGSTRSDWTRDVPGIRLFGAGHGTLPFEAAFGARPLPVGNVVEHDGYFVPGSDSLRAVARIALGRP</sequence>
<reference evidence="2" key="1">
    <citation type="submission" date="2021-01" db="EMBL/GenBank/DDBJ databases">
        <title>Whole genome shotgun sequence of Planosporangium mesophilum NBRC 109066.</title>
        <authorList>
            <person name="Komaki H."/>
            <person name="Tamura T."/>
        </authorList>
    </citation>
    <scope>NUCLEOTIDE SEQUENCE</scope>
    <source>
        <strain evidence="2">NBRC 109066</strain>
    </source>
</reference>
<name>A0A8J3X124_9ACTN</name>
<evidence type="ECO:0000313" key="2">
    <source>
        <dbReference type="EMBL" id="GII20523.1"/>
    </source>
</evidence>
<dbReference type="Proteomes" id="UP000599074">
    <property type="component" value="Unassembled WGS sequence"/>
</dbReference>
<protein>
    <recommendedName>
        <fullName evidence="1">DUF1023 domain-containing protein</fullName>
    </recommendedName>
</protein>
<dbReference type="InterPro" id="IPR010427">
    <property type="entry name" value="DUF1023"/>
</dbReference>
<dbReference type="InterPro" id="IPR029058">
    <property type="entry name" value="AB_hydrolase_fold"/>
</dbReference>
<dbReference type="SUPFAM" id="SSF53474">
    <property type="entry name" value="alpha/beta-Hydrolases"/>
    <property type="match status" value="1"/>
</dbReference>
<dbReference type="Gene3D" id="3.40.50.1820">
    <property type="entry name" value="alpha/beta hydrolase"/>
    <property type="match status" value="1"/>
</dbReference>
<keyword evidence="3" id="KW-1185">Reference proteome</keyword>
<dbReference type="AlphaFoldDB" id="A0A8J3X124"/>
<organism evidence="2 3">
    <name type="scientific">Planosporangium mesophilum</name>
    <dbReference type="NCBI Taxonomy" id="689768"/>
    <lineage>
        <taxon>Bacteria</taxon>
        <taxon>Bacillati</taxon>
        <taxon>Actinomycetota</taxon>
        <taxon>Actinomycetes</taxon>
        <taxon>Micromonosporales</taxon>
        <taxon>Micromonosporaceae</taxon>
        <taxon>Planosporangium</taxon>
    </lineage>
</organism>
<proteinExistence type="predicted"/>
<evidence type="ECO:0000259" key="1">
    <source>
        <dbReference type="Pfam" id="PF06259"/>
    </source>
</evidence>
<gene>
    <name evidence="2" type="ORF">Pme01_01200</name>
</gene>